<evidence type="ECO:0000256" key="5">
    <source>
        <dbReference type="ARBA" id="ARBA00023157"/>
    </source>
</evidence>
<keyword evidence="3 7" id="KW-1133">Transmembrane helix</keyword>
<feature type="transmembrane region" description="Helical" evidence="7">
    <location>
        <begin position="111"/>
        <end position="132"/>
    </location>
</feature>
<evidence type="ECO:0000256" key="4">
    <source>
        <dbReference type="ARBA" id="ARBA00023136"/>
    </source>
</evidence>
<keyword evidence="2 7" id="KW-0812">Transmembrane</keyword>
<keyword evidence="4 7" id="KW-0472">Membrane</keyword>
<evidence type="ECO:0000256" key="3">
    <source>
        <dbReference type="ARBA" id="ARBA00022989"/>
    </source>
</evidence>
<dbReference type="GO" id="GO:0008488">
    <property type="term" value="F:gamma-glutamyl carboxylase activity"/>
    <property type="evidence" value="ECO:0007669"/>
    <property type="project" value="InterPro"/>
</dbReference>
<dbReference type="InterPro" id="IPR053934">
    <property type="entry name" value="HTTM_dom"/>
</dbReference>
<dbReference type="SMART" id="SM00752">
    <property type="entry name" value="HTTM"/>
    <property type="match status" value="1"/>
</dbReference>
<accession>A0A2S8FUT0</accession>
<dbReference type="GO" id="GO:0012505">
    <property type="term" value="C:endomembrane system"/>
    <property type="evidence" value="ECO:0007669"/>
    <property type="project" value="UniProtKB-SubCell"/>
</dbReference>
<evidence type="ECO:0000259" key="8">
    <source>
        <dbReference type="SMART" id="SM00752"/>
    </source>
</evidence>
<keyword evidence="5" id="KW-1015">Disulfide bond</keyword>
<feature type="transmembrane region" description="Helical" evidence="7">
    <location>
        <begin position="248"/>
        <end position="266"/>
    </location>
</feature>
<evidence type="ECO:0000256" key="7">
    <source>
        <dbReference type="SAM" id="Phobius"/>
    </source>
</evidence>
<dbReference type="AlphaFoldDB" id="A0A2S8FUT0"/>
<dbReference type="GO" id="GO:0019842">
    <property type="term" value="F:vitamin binding"/>
    <property type="evidence" value="ECO:0007669"/>
    <property type="project" value="TreeGrafter"/>
</dbReference>
<gene>
    <name evidence="9" type="ORF">C5Y83_08340</name>
</gene>
<feature type="transmembrane region" description="Helical" evidence="7">
    <location>
        <begin position="153"/>
        <end position="169"/>
    </location>
</feature>
<name>A0A2S8FUT0_9BACT</name>
<feature type="domain" description="HTTM-like" evidence="8">
    <location>
        <begin position="50"/>
        <end position="309"/>
    </location>
</feature>
<dbReference type="EMBL" id="PUHY01000006">
    <property type="protein sequence ID" value="PQO35932.1"/>
    <property type="molecule type" value="Genomic_DNA"/>
</dbReference>
<comment type="subcellular location">
    <subcellularLocation>
        <location evidence="1">Endomembrane system</location>
        <topology evidence="1">Multi-pass membrane protein</topology>
    </subcellularLocation>
</comment>
<evidence type="ECO:0000313" key="9">
    <source>
        <dbReference type="EMBL" id="PQO35932.1"/>
    </source>
</evidence>
<dbReference type="Proteomes" id="UP000238322">
    <property type="component" value="Unassembled WGS sequence"/>
</dbReference>
<evidence type="ECO:0000256" key="2">
    <source>
        <dbReference type="ARBA" id="ARBA00022692"/>
    </source>
</evidence>
<comment type="caution">
    <text evidence="9">The sequence shown here is derived from an EMBL/GenBank/DDBJ whole genome shotgun (WGS) entry which is preliminary data.</text>
</comment>
<dbReference type="InterPro" id="IPR053935">
    <property type="entry name" value="VKGC_lumenal_dom"/>
</dbReference>
<dbReference type="PANTHER" id="PTHR12639">
    <property type="entry name" value="VITAMIN K-DEPENDENT GAMMA-CARBOXYLASE"/>
    <property type="match status" value="1"/>
</dbReference>
<dbReference type="InterPro" id="IPR007782">
    <property type="entry name" value="VKG_COase"/>
</dbReference>
<dbReference type="Pfam" id="PF05090">
    <property type="entry name" value="HTTM"/>
    <property type="match status" value="1"/>
</dbReference>
<dbReference type="Pfam" id="PF22777">
    <property type="entry name" value="VKGC_lumenal_dom"/>
    <property type="match status" value="1"/>
</dbReference>
<evidence type="ECO:0000313" key="10">
    <source>
        <dbReference type="Proteomes" id="UP000238322"/>
    </source>
</evidence>
<evidence type="ECO:0000256" key="1">
    <source>
        <dbReference type="ARBA" id="ARBA00004127"/>
    </source>
</evidence>
<proteinExistence type="predicted"/>
<feature type="transmembrane region" description="Helical" evidence="7">
    <location>
        <begin position="189"/>
        <end position="207"/>
    </location>
</feature>
<dbReference type="InterPro" id="IPR011020">
    <property type="entry name" value="HTTM-like"/>
</dbReference>
<sequence>MPTTTTTINSTITTMPRTISKSLDATRSTTVHTDTQESKPARRVWPQGLFQSVDIASSALFRICYGAVMMWWSFDFLRLGLVNEYFVRPGYYFSYENFFWIRPLPSVGMPILFGVLTLLALMIAIGLFYRVVTVTHWCGFVYVFLLDQTNYQNHYYLLILIGALLPFMPLNRCWSIDAHLWPALRGNELPRWCLLSLRFHIALPYFFGGIAKLNFDWLSGVTLTQRLNWLISGDSLGSWITTNQLGTALAWSGMLFDLSIVPLLLWKKTRVVAFVLTVLFHVTNHFLFQIHIFPWFMIAATTLFLSPDWPRRFMTNTPGKKNETVSAAMPDSLSWGKRIGLTCLALEMSLQIVLPLRCHFYQQDASWTEVGHRFAWRMMLRSKIGMLQYLVTDPATHETYPLDHTQYLNAQQAGRFPRDPRMIQQFGHFIADEYQQLTGRRPIVRAIAIMSLNGRKPQLLVDPQIDLAKTNNHFTNDNWIVPLREPLRSEPWNVPKEQWLQHVDIPLLKELQLTQASPNSPQDT</sequence>
<reference evidence="9 10" key="1">
    <citation type="submission" date="2018-02" db="EMBL/GenBank/DDBJ databases">
        <title>Comparative genomes isolates from brazilian mangrove.</title>
        <authorList>
            <person name="Araujo J.E."/>
            <person name="Taketani R.G."/>
            <person name="Silva M.C.P."/>
            <person name="Loureco M.V."/>
            <person name="Andreote F.D."/>
        </authorList>
    </citation>
    <scope>NUCLEOTIDE SEQUENCE [LARGE SCALE GENOMIC DNA]</scope>
    <source>
        <strain evidence="9 10">Hex-1 MGV</strain>
    </source>
</reference>
<dbReference type="PANTHER" id="PTHR12639:SF7">
    <property type="entry name" value="HTTM DOMAIN-CONTAINING PROTEIN"/>
    <property type="match status" value="1"/>
</dbReference>
<keyword evidence="6" id="KW-0456">Lyase</keyword>
<protein>
    <recommendedName>
        <fullName evidence="8">HTTM-like domain-containing protein</fullName>
    </recommendedName>
</protein>
<evidence type="ECO:0000256" key="6">
    <source>
        <dbReference type="ARBA" id="ARBA00023239"/>
    </source>
</evidence>
<organism evidence="9 10">
    <name type="scientific">Blastopirellula marina</name>
    <dbReference type="NCBI Taxonomy" id="124"/>
    <lineage>
        <taxon>Bacteria</taxon>
        <taxon>Pseudomonadati</taxon>
        <taxon>Planctomycetota</taxon>
        <taxon>Planctomycetia</taxon>
        <taxon>Pirellulales</taxon>
        <taxon>Pirellulaceae</taxon>
        <taxon>Blastopirellula</taxon>
    </lineage>
</organism>